<evidence type="ECO:0000313" key="1">
    <source>
        <dbReference type="EMBL" id="JAD38299.1"/>
    </source>
</evidence>
<reference evidence="1" key="1">
    <citation type="submission" date="2014-09" db="EMBL/GenBank/DDBJ databases">
        <authorList>
            <person name="Magalhaes I.L.F."/>
            <person name="Oliveira U."/>
            <person name="Santos F.R."/>
            <person name="Vidigal T.H.D.A."/>
            <person name="Brescovit A.D."/>
            <person name="Santos A.J."/>
        </authorList>
    </citation>
    <scope>NUCLEOTIDE SEQUENCE</scope>
    <source>
        <tissue evidence="1">Shoot tissue taken approximately 20 cm above the soil surface</tissue>
    </source>
</reference>
<dbReference type="AlphaFoldDB" id="A0A0A8ZFV6"/>
<dbReference type="EMBL" id="GBRH01259596">
    <property type="protein sequence ID" value="JAD38299.1"/>
    <property type="molecule type" value="Transcribed_RNA"/>
</dbReference>
<proteinExistence type="predicted"/>
<organism evidence="1">
    <name type="scientific">Arundo donax</name>
    <name type="common">Giant reed</name>
    <name type="synonym">Donax arundinaceus</name>
    <dbReference type="NCBI Taxonomy" id="35708"/>
    <lineage>
        <taxon>Eukaryota</taxon>
        <taxon>Viridiplantae</taxon>
        <taxon>Streptophyta</taxon>
        <taxon>Embryophyta</taxon>
        <taxon>Tracheophyta</taxon>
        <taxon>Spermatophyta</taxon>
        <taxon>Magnoliopsida</taxon>
        <taxon>Liliopsida</taxon>
        <taxon>Poales</taxon>
        <taxon>Poaceae</taxon>
        <taxon>PACMAD clade</taxon>
        <taxon>Arundinoideae</taxon>
        <taxon>Arundineae</taxon>
        <taxon>Arundo</taxon>
    </lineage>
</organism>
<sequence length="19" mass="2126">MIDQLLMEPCCVAQTVLCD</sequence>
<reference evidence="1" key="2">
    <citation type="journal article" date="2015" name="Data Brief">
        <title>Shoot transcriptome of the giant reed, Arundo donax.</title>
        <authorList>
            <person name="Barrero R.A."/>
            <person name="Guerrero F.D."/>
            <person name="Moolhuijzen P."/>
            <person name="Goolsby J.A."/>
            <person name="Tidwell J."/>
            <person name="Bellgard S.E."/>
            <person name="Bellgard M.I."/>
        </authorList>
    </citation>
    <scope>NUCLEOTIDE SEQUENCE</scope>
    <source>
        <tissue evidence="1">Shoot tissue taken approximately 20 cm above the soil surface</tissue>
    </source>
</reference>
<protein>
    <submittedName>
        <fullName evidence="1">Uncharacterized protein</fullName>
    </submittedName>
</protein>
<accession>A0A0A8ZFV6</accession>
<name>A0A0A8ZFV6_ARUDO</name>